<dbReference type="AlphaFoldDB" id="A0A1H3TAZ2"/>
<protein>
    <submittedName>
        <fullName evidence="3">Reduced coenzyme F420:NADP oxidoreductase</fullName>
    </submittedName>
</protein>
<dbReference type="Gene3D" id="3.40.50.720">
    <property type="entry name" value="NAD(P)-binding Rossmann-like Domain"/>
    <property type="match status" value="1"/>
</dbReference>
<dbReference type="GO" id="GO:0016651">
    <property type="term" value="F:oxidoreductase activity, acting on NAD(P)H"/>
    <property type="evidence" value="ECO:0007669"/>
    <property type="project" value="InterPro"/>
</dbReference>
<dbReference type="GO" id="GO:0006740">
    <property type="term" value="P:NADPH regeneration"/>
    <property type="evidence" value="ECO:0007669"/>
    <property type="project" value="InterPro"/>
</dbReference>
<dbReference type="GO" id="GO:0070967">
    <property type="term" value="F:coenzyme F420 binding"/>
    <property type="evidence" value="ECO:0007669"/>
    <property type="project" value="InterPro"/>
</dbReference>
<evidence type="ECO:0000313" key="3">
    <source>
        <dbReference type="EMBL" id="SDZ46895.1"/>
    </source>
</evidence>
<dbReference type="GO" id="GO:0050661">
    <property type="term" value="F:NADP binding"/>
    <property type="evidence" value="ECO:0007669"/>
    <property type="project" value="InterPro"/>
</dbReference>
<name>A0A1H3TAZ2_9PSEU</name>
<dbReference type="PANTHER" id="PTHR14239">
    <property type="entry name" value="DUDULIN-RELATED"/>
    <property type="match status" value="1"/>
</dbReference>
<dbReference type="RefSeq" id="WP_245761759.1">
    <property type="nucleotide sequence ID" value="NZ_FNOK01000077.1"/>
</dbReference>
<feature type="domain" description="Pyrroline-5-carboxylate reductase catalytic N-terminal" evidence="2">
    <location>
        <begin position="11"/>
        <end position="106"/>
    </location>
</feature>
<evidence type="ECO:0000259" key="2">
    <source>
        <dbReference type="Pfam" id="PF03807"/>
    </source>
</evidence>
<dbReference type="Pfam" id="PF03807">
    <property type="entry name" value="F420_oxidored"/>
    <property type="match status" value="1"/>
</dbReference>
<dbReference type="EMBL" id="FNOK01000077">
    <property type="protein sequence ID" value="SDZ46895.1"/>
    <property type="molecule type" value="Genomic_DNA"/>
</dbReference>
<sequence>MTGTHAMQDVIAIVGGTGPQGSGLAFRFARAGYRVALGSRSLERAEAKAAGLRERGAAHITAATNAEACARASLVVMAIPYDGHDQLVQELSPHLSGKIVVTCVNPLTFDERGPIGLLPGDSSAAETAAALLPESAVVGAFHHLSAVALNDPDADLSDQTVMVAADDEAAADHVAELAGAVTGARGVCIGPLRLNRHLEPLTAALISVNRRYKTHSGIALAGVPDGPPVRR</sequence>
<dbReference type="InterPro" id="IPR051267">
    <property type="entry name" value="STEAP_metalloreductase"/>
</dbReference>
<organism evidence="3 4">
    <name type="scientific">Saccharopolyspora shandongensis</name>
    <dbReference type="NCBI Taxonomy" id="418495"/>
    <lineage>
        <taxon>Bacteria</taxon>
        <taxon>Bacillati</taxon>
        <taxon>Actinomycetota</taxon>
        <taxon>Actinomycetes</taxon>
        <taxon>Pseudonocardiales</taxon>
        <taxon>Pseudonocardiaceae</taxon>
        <taxon>Saccharopolyspora</taxon>
    </lineage>
</organism>
<accession>A0A1H3TAZ2</accession>
<proteinExistence type="predicted"/>
<evidence type="ECO:0000256" key="1">
    <source>
        <dbReference type="ARBA" id="ARBA00023002"/>
    </source>
</evidence>
<dbReference type="GO" id="GO:0015677">
    <property type="term" value="P:copper ion import"/>
    <property type="evidence" value="ECO:0007669"/>
    <property type="project" value="TreeGrafter"/>
</dbReference>
<dbReference type="GO" id="GO:0052851">
    <property type="term" value="F:ferric-chelate reductase (NADPH) activity"/>
    <property type="evidence" value="ECO:0007669"/>
    <property type="project" value="TreeGrafter"/>
</dbReference>
<dbReference type="Proteomes" id="UP000199529">
    <property type="component" value="Unassembled WGS sequence"/>
</dbReference>
<reference evidence="4" key="1">
    <citation type="submission" date="2016-10" db="EMBL/GenBank/DDBJ databases">
        <authorList>
            <person name="Varghese N."/>
            <person name="Submissions S."/>
        </authorList>
    </citation>
    <scope>NUCLEOTIDE SEQUENCE [LARGE SCALE GENOMIC DNA]</scope>
    <source>
        <strain evidence="4">CGMCC 4.3530</strain>
    </source>
</reference>
<dbReference type="InterPro" id="IPR036291">
    <property type="entry name" value="NAD(P)-bd_dom_sf"/>
</dbReference>
<dbReference type="PANTHER" id="PTHR14239:SF0">
    <property type="entry name" value="F420-DEPENDENT NADP REDUCTASE"/>
    <property type="match status" value="1"/>
</dbReference>
<keyword evidence="1" id="KW-0560">Oxidoreductase</keyword>
<dbReference type="NCBIfam" id="TIGR01915">
    <property type="entry name" value="npdG"/>
    <property type="match status" value="1"/>
</dbReference>
<dbReference type="InterPro" id="IPR010185">
    <property type="entry name" value="NpdG"/>
</dbReference>
<dbReference type="STRING" id="418495.SAMN05216215_107720"/>
<gene>
    <name evidence="3" type="ORF">SAMN05216215_107720</name>
</gene>
<dbReference type="InterPro" id="IPR028939">
    <property type="entry name" value="P5C_Rdtase_cat_N"/>
</dbReference>
<dbReference type="SUPFAM" id="SSF51735">
    <property type="entry name" value="NAD(P)-binding Rossmann-fold domains"/>
    <property type="match status" value="1"/>
</dbReference>
<dbReference type="GO" id="GO:0005886">
    <property type="term" value="C:plasma membrane"/>
    <property type="evidence" value="ECO:0007669"/>
    <property type="project" value="TreeGrafter"/>
</dbReference>
<evidence type="ECO:0000313" key="4">
    <source>
        <dbReference type="Proteomes" id="UP000199529"/>
    </source>
</evidence>
<dbReference type="GO" id="GO:0008823">
    <property type="term" value="F:cupric reductase (NADH) activity"/>
    <property type="evidence" value="ECO:0007669"/>
    <property type="project" value="TreeGrafter"/>
</dbReference>
<keyword evidence="4" id="KW-1185">Reference proteome</keyword>